<organism evidence="9 10">
    <name type="scientific">Candida theae</name>
    <dbReference type="NCBI Taxonomy" id="1198502"/>
    <lineage>
        <taxon>Eukaryota</taxon>
        <taxon>Fungi</taxon>
        <taxon>Dikarya</taxon>
        <taxon>Ascomycota</taxon>
        <taxon>Saccharomycotina</taxon>
        <taxon>Pichiomycetes</taxon>
        <taxon>Debaryomycetaceae</taxon>
        <taxon>Candida/Lodderomyces clade</taxon>
        <taxon>Candida</taxon>
    </lineage>
</organism>
<dbReference type="GO" id="GO:0030154">
    <property type="term" value="P:cell differentiation"/>
    <property type="evidence" value="ECO:0007669"/>
    <property type="project" value="TreeGrafter"/>
</dbReference>
<feature type="region of interest" description="Disordered" evidence="7">
    <location>
        <begin position="25"/>
        <end position="44"/>
    </location>
</feature>
<protein>
    <submittedName>
        <fullName evidence="9">PHO2</fullName>
    </submittedName>
</protein>
<dbReference type="GO" id="GO:0000978">
    <property type="term" value="F:RNA polymerase II cis-regulatory region sequence-specific DNA binding"/>
    <property type="evidence" value="ECO:0007669"/>
    <property type="project" value="TreeGrafter"/>
</dbReference>
<proteinExistence type="predicted"/>
<keyword evidence="2 5" id="KW-0238">DNA-binding</keyword>
<evidence type="ECO:0000256" key="1">
    <source>
        <dbReference type="ARBA" id="ARBA00004123"/>
    </source>
</evidence>
<feature type="domain" description="Homeobox" evidence="8">
    <location>
        <begin position="38"/>
        <end position="98"/>
    </location>
</feature>
<dbReference type="PROSITE" id="PS00027">
    <property type="entry name" value="HOMEOBOX_1"/>
    <property type="match status" value="1"/>
</dbReference>
<dbReference type="SUPFAM" id="SSF46689">
    <property type="entry name" value="Homeodomain-like"/>
    <property type="match status" value="1"/>
</dbReference>
<feature type="region of interest" description="Disordered" evidence="7">
    <location>
        <begin position="304"/>
        <end position="337"/>
    </location>
</feature>
<evidence type="ECO:0000313" key="9">
    <source>
        <dbReference type="EMBL" id="KAI5960277.1"/>
    </source>
</evidence>
<keyword evidence="4 5" id="KW-0539">Nucleus</keyword>
<dbReference type="GeneID" id="76150007"/>
<dbReference type="Proteomes" id="UP001204833">
    <property type="component" value="Unassembled WGS sequence"/>
</dbReference>
<feature type="compositionally biased region" description="Polar residues" evidence="7">
    <location>
        <begin position="555"/>
        <end position="566"/>
    </location>
</feature>
<evidence type="ECO:0000256" key="4">
    <source>
        <dbReference type="ARBA" id="ARBA00023242"/>
    </source>
</evidence>
<dbReference type="InterPro" id="IPR017970">
    <property type="entry name" value="Homeobox_CS"/>
</dbReference>
<dbReference type="GO" id="GO:0005634">
    <property type="term" value="C:nucleus"/>
    <property type="evidence" value="ECO:0007669"/>
    <property type="project" value="UniProtKB-SubCell"/>
</dbReference>
<gene>
    <name evidence="9" type="ORF">KGF57_001948</name>
</gene>
<dbReference type="CDD" id="cd00086">
    <property type="entry name" value="homeodomain"/>
    <property type="match status" value="1"/>
</dbReference>
<feature type="compositionally biased region" description="Low complexity" evidence="7">
    <location>
        <begin position="387"/>
        <end position="407"/>
    </location>
</feature>
<dbReference type="InterPro" id="IPR051000">
    <property type="entry name" value="Homeobox_DNA-bind_prot"/>
</dbReference>
<dbReference type="PANTHER" id="PTHR24324:SF5">
    <property type="entry name" value="HEMATOPOIETICALLY-EXPRESSED HOMEOBOX PROTEIN HHEX"/>
    <property type="match status" value="1"/>
</dbReference>
<name>A0AAD5BG92_9ASCO</name>
<dbReference type="RefSeq" id="XP_051609546.1">
    <property type="nucleotide sequence ID" value="XM_051751208.1"/>
</dbReference>
<dbReference type="AlphaFoldDB" id="A0AAD5BG92"/>
<evidence type="ECO:0000256" key="7">
    <source>
        <dbReference type="SAM" id="MobiDB-lite"/>
    </source>
</evidence>
<feature type="compositionally biased region" description="Polar residues" evidence="7">
    <location>
        <begin position="25"/>
        <end position="42"/>
    </location>
</feature>
<dbReference type="PANTHER" id="PTHR24324">
    <property type="entry name" value="HOMEOBOX PROTEIN HHEX"/>
    <property type="match status" value="1"/>
</dbReference>
<feature type="region of interest" description="Disordered" evidence="7">
    <location>
        <begin position="543"/>
        <end position="566"/>
    </location>
</feature>
<evidence type="ECO:0000256" key="5">
    <source>
        <dbReference type="PROSITE-ProRule" id="PRU00108"/>
    </source>
</evidence>
<evidence type="ECO:0000256" key="3">
    <source>
        <dbReference type="ARBA" id="ARBA00023155"/>
    </source>
</evidence>
<comment type="subcellular location">
    <subcellularLocation>
        <location evidence="1 5 6">Nucleus</location>
    </subcellularLocation>
</comment>
<evidence type="ECO:0000259" key="8">
    <source>
        <dbReference type="PROSITE" id="PS50071"/>
    </source>
</evidence>
<feature type="region of interest" description="Disordered" evidence="7">
    <location>
        <begin position="97"/>
        <end position="117"/>
    </location>
</feature>
<dbReference type="EMBL" id="JAIHNG010000092">
    <property type="protein sequence ID" value="KAI5960277.1"/>
    <property type="molecule type" value="Genomic_DNA"/>
</dbReference>
<keyword evidence="3 5" id="KW-0371">Homeobox</keyword>
<dbReference type="SMART" id="SM00389">
    <property type="entry name" value="HOX"/>
    <property type="match status" value="1"/>
</dbReference>
<reference evidence="9 10" key="1">
    <citation type="journal article" date="2022" name="DNA Res.">
        <title>Genome analysis of five recently described species of the CUG-Ser clade uncovers Candida theae as a new hybrid lineage with pathogenic potential in the Candida parapsilosis species complex.</title>
        <authorList>
            <person name="Mixao V."/>
            <person name="Del Olmo V."/>
            <person name="Hegedusova E."/>
            <person name="Saus E."/>
            <person name="Pryszcz L."/>
            <person name="Cillingova A."/>
            <person name="Nosek J."/>
            <person name="Gabaldon T."/>
        </authorList>
    </citation>
    <scope>NUCLEOTIDE SEQUENCE [LARGE SCALE GENOMIC DNA]</scope>
    <source>
        <strain evidence="9 10">CBS 12239</strain>
    </source>
</reference>
<feature type="compositionally biased region" description="Low complexity" evidence="7">
    <location>
        <begin position="105"/>
        <end position="117"/>
    </location>
</feature>
<feature type="region of interest" description="Disordered" evidence="7">
    <location>
        <begin position="377"/>
        <end position="410"/>
    </location>
</feature>
<evidence type="ECO:0000313" key="10">
    <source>
        <dbReference type="Proteomes" id="UP001204833"/>
    </source>
</evidence>
<dbReference type="Pfam" id="PF00046">
    <property type="entry name" value="Homeodomain"/>
    <property type="match status" value="1"/>
</dbReference>
<dbReference type="InterPro" id="IPR009057">
    <property type="entry name" value="Homeodomain-like_sf"/>
</dbReference>
<dbReference type="Gene3D" id="1.10.10.60">
    <property type="entry name" value="Homeodomain-like"/>
    <property type="match status" value="1"/>
</dbReference>
<feature type="DNA-binding region" description="Homeobox" evidence="5">
    <location>
        <begin position="40"/>
        <end position="99"/>
    </location>
</feature>
<feature type="compositionally biased region" description="Basic and acidic residues" evidence="7">
    <location>
        <begin position="304"/>
        <end position="322"/>
    </location>
</feature>
<accession>A0AAD5BG92</accession>
<dbReference type="InterPro" id="IPR001356">
    <property type="entry name" value="HD"/>
</dbReference>
<evidence type="ECO:0000256" key="2">
    <source>
        <dbReference type="ARBA" id="ARBA00023125"/>
    </source>
</evidence>
<feature type="region of interest" description="Disordered" evidence="7">
    <location>
        <begin position="450"/>
        <end position="469"/>
    </location>
</feature>
<dbReference type="PROSITE" id="PS50071">
    <property type="entry name" value="HOMEOBOX_2"/>
    <property type="match status" value="1"/>
</dbReference>
<dbReference type="GO" id="GO:0000981">
    <property type="term" value="F:DNA-binding transcription factor activity, RNA polymerase II-specific"/>
    <property type="evidence" value="ECO:0007669"/>
    <property type="project" value="InterPro"/>
</dbReference>
<comment type="caution">
    <text evidence="9">The sequence shown here is derived from an EMBL/GenBank/DDBJ whole genome shotgun (WGS) entry which is preliminary data.</text>
</comment>
<evidence type="ECO:0000256" key="6">
    <source>
        <dbReference type="RuleBase" id="RU000682"/>
    </source>
</evidence>
<keyword evidence="10" id="KW-1185">Reference proteome</keyword>
<sequence length="623" mass="68520">MPETTISPRNNFSFNINANGNIPTSSPTATIVNNSAPTNPTQKRVRASGEVLNFLISEFENNPSPSPDRRKYISQKAQMNEKAVRIWFQNRRAKQKKYERSLRQGHSSVSSASSSYSNFSPGGSSSFGKELAAHHTTFDFIQKHVPIEINEKYSFIDCTSLSVGSWQRIKSGIHQQSLLQNNLINLSPFNLNNVMQQVDLLVLLSRKNHELNYFFSATSNDSKILFRIFYPISAISRCSLHDNLVNSDNNELKIHLCHQPKFSVYFFNGLNSTTNQWSICDDFSEGQQVSRAYSSTVDAEYKFKDFEPTTSSQDEKYDSNGEEHEEDEEDNGNSDVPHVLVGSKIALNYLSTYISQSIVGLADNNLHINNLNNESNPTHASVSKFGIPPSISAPAEATSTSTETETSTMKHHSLDLGIPFHSGQGLHSIWPNDLSSLALDTDIVNNNSNNSNNSNDFSSMSRHNISAPSSSTATAVTTFNGSPFSTTSNQLYSADTPQSSQSFGNFVTSNKLDPLHFNSTKTTTSPEDVLSLSSDHQLHAFIDGTSSSSSSSSSRPAKSGQTNDSTGYVHVIGHHADSEYVGISENLVCLSSNDFDNVNFTSGGDNGVTPSEFQSTNLEFIDF</sequence>
<feature type="compositionally biased region" description="Acidic residues" evidence="7">
    <location>
        <begin position="323"/>
        <end position="332"/>
    </location>
</feature>